<dbReference type="InterPro" id="IPR010699">
    <property type="entry name" value="DUF1275"/>
</dbReference>
<evidence type="ECO:0000256" key="7">
    <source>
        <dbReference type="ARBA" id="ARBA00023027"/>
    </source>
</evidence>
<dbReference type="SUPFAM" id="SSF50129">
    <property type="entry name" value="GroES-like"/>
    <property type="match status" value="1"/>
</dbReference>
<dbReference type="Gene3D" id="3.40.50.720">
    <property type="entry name" value="NAD(P)-binding Rossmann-like Domain"/>
    <property type="match status" value="1"/>
</dbReference>
<evidence type="ECO:0000313" key="13">
    <source>
        <dbReference type="Proteomes" id="UP000321250"/>
    </source>
</evidence>
<keyword evidence="10" id="KW-1133">Transmembrane helix</keyword>
<dbReference type="CDD" id="cd08297">
    <property type="entry name" value="CAD3"/>
    <property type="match status" value="1"/>
</dbReference>
<feature type="transmembrane region" description="Helical" evidence="10">
    <location>
        <begin position="173"/>
        <end position="194"/>
    </location>
</feature>
<dbReference type="InterPro" id="IPR013154">
    <property type="entry name" value="ADH-like_N"/>
</dbReference>
<feature type="transmembrane region" description="Helical" evidence="10">
    <location>
        <begin position="98"/>
        <end position="115"/>
    </location>
</feature>
<reference evidence="12 13" key="1">
    <citation type="journal article" date="2013" name="Antonie Van Leeuwenhoek">
        <title>Sphingomonas ginsenosidivorax sp. nov., with the ability to transform ginsenosides.</title>
        <authorList>
            <person name="Jin X.F."/>
            <person name="Kim J.K."/>
            <person name="Liu Q.M."/>
            <person name="Kang M.S."/>
            <person name="He D."/>
            <person name="Jin F.X."/>
            <person name="Kim S.C."/>
            <person name="Im W.T."/>
        </authorList>
    </citation>
    <scope>NUCLEOTIDE SEQUENCE [LARGE SCALE GENOMIC DNA]</scope>
    <source>
        <strain evidence="12 13">KHI67</strain>
    </source>
</reference>
<keyword evidence="10" id="KW-0472">Membrane</keyword>
<feature type="region of interest" description="Disordered" evidence="9">
    <location>
        <begin position="225"/>
        <end position="247"/>
    </location>
</feature>
<evidence type="ECO:0000313" key="12">
    <source>
        <dbReference type="EMBL" id="TXC71987.1"/>
    </source>
</evidence>
<keyword evidence="5 8" id="KW-0862">Zinc</keyword>
<dbReference type="FunFam" id="3.90.180.10:FF:000002">
    <property type="entry name" value="Alcohol dehydrogenase AdhP"/>
    <property type="match status" value="1"/>
</dbReference>
<proteinExistence type="inferred from homology"/>
<comment type="cofactor">
    <cofactor evidence="1 8">
        <name>Zn(2+)</name>
        <dbReference type="ChEBI" id="CHEBI:29105"/>
    </cofactor>
</comment>
<evidence type="ECO:0000256" key="1">
    <source>
        <dbReference type="ARBA" id="ARBA00001947"/>
    </source>
</evidence>
<dbReference type="Pfam" id="PF00107">
    <property type="entry name" value="ADH_zinc_N"/>
    <property type="match status" value="1"/>
</dbReference>
<evidence type="ECO:0000256" key="4">
    <source>
        <dbReference type="ARBA" id="ARBA00022723"/>
    </source>
</evidence>
<accession>A0A5C6UGV2</accession>
<feature type="domain" description="Enoyl reductase (ER)" evidence="11">
    <location>
        <begin position="266"/>
        <end position="591"/>
    </location>
</feature>
<evidence type="ECO:0000256" key="9">
    <source>
        <dbReference type="SAM" id="MobiDB-lite"/>
    </source>
</evidence>
<dbReference type="InterPro" id="IPR013149">
    <property type="entry name" value="ADH-like_C"/>
</dbReference>
<keyword evidence="7" id="KW-0520">NAD</keyword>
<dbReference type="EC" id="1.1.1.1" evidence="3"/>
<dbReference type="Pfam" id="PF08240">
    <property type="entry name" value="ADH_N"/>
    <property type="match status" value="1"/>
</dbReference>
<keyword evidence="4 8" id="KW-0479">Metal-binding</keyword>
<evidence type="ECO:0000256" key="2">
    <source>
        <dbReference type="ARBA" id="ARBA00008072"/>
    </source>
</evidence>
<evidence type="ECO:0000256" key="6">
    <source>
        <dbReference type="ARBA" id="ARBA00023002"/>
    </source>
</evidence>
<keyword evidence="10" id="KW-0812">Transmembrane</keyword>
<dbReference type="EMBL" id="VOQR01000001">
    <property type="protein sequence ID" value="TXC71987.1"/>
    <property type="molecule type" value="Genomic_DNA"/>
</dbReference>
<dbReference type="InterPro" id="IPR020843">
    <property type="entry name" value="ER"/>
</dbReference>
<dbReference type="InterPro" id="IPR011032">
    <property type="entry name" value="GroES-like_sf"/>
</dbReference>
<keyword evidence="13" id="KW-1185">Reference proteome</keyword>
<dbReference type="PANTHER" id="PTHR42940:SF8">
    <property type="entry name" value="VACUOLAR PROTEIN SORTING-ASSOCIATED PROTEIN 11"/>
    <property type="match status" value="1"/>
</dbReference>
<evidence type="ECO:0000256" key="8">
    <source>
        <dbReference type="RuleBase" id="RU361277"/>
    </source>
</evidence>
<keyword evidence="6" id="KW-0560">Oxidoreductase</keyword>
<protein>
    <recommendedName>
        <fullName evidence="3">alcohol dehydrogenase</fullName>
        <ecNumber evidence="3">1.1.1.1</ecNumber>
    </recommendedName>
</protein>
<dbReference type="GO" id="GO:0008270">
    <property type="term" value="F:zinc ion binding"/>
    <property type="evidence" value="ECO:0007669"/>
    <property type="project" value="InterPro"/>
</dbReference>
<dbReference type="InterPro" id="IPR002328">
    <property type="entry name" value="ADH_Zn_CS"/>
</dbReference>
<dbReference type="PROSITE" id="PS00059">
    <property type="entry name" value="ADH_ZINC"/>
    <property type="match status" value="1"/>
</dbReference>
<dbReference type="Proteomes" id="UP000321250">
    <property type="component" value="Unassembled WGS sequence"/>
</dbReference>
<dbReference type="Gene3D" id="3.90.180.10">
    <property type="entry name" value="Medium-chain alcohol dehydrogenases, catalytic domain"/>
    <property type="match status" value="1"/>
</dbReference>
<dbReference type="SMART" id="SM00829">
    <property type="entry name" value="PKS_ER"/>
    <property type="match status" value="1"/>
</dbReference>
<comment type="caution">
    <text evidence="12">The sequence shown here is derived from an EMBL/GenBank/DDBJ whole genome shotgun (WGS) entry which is preliminary data.</text>
</comment>
<dbReference type="PANTHER" id="PTHR42940">
    <property type="entry name" value="ALCOHOL DEHYDROGENASE 1-RELATED"/>
    <property type="match status" value="1"/>
</dbReference>
<dbReference type="SUPFAM" id="SSF51735">
    <property type="entry name" value="NAD(P)-binding Rossmann-fold domains"/>
    <property type="match status" value="1"/>
</dbReference>
<name>A0A5C6UGV2_9SPHN</name>
<dbReference type="GO" id="GO:0004022">
    <property type="term" value="F:alcohol dehydrogenase (NAD+) activity"/>
    <property type="evidence" value="ECO:0007669"/>
    <property type="project" value="UniProtKB-EC"/>
</dbReference>
<feature type="transmembrane region" description="Helical" evidence="10">
    <location>
        <begin position="21"/>
        <end position="48"/>
    </location>
</feature>
<evidence type="ECO:0000256" key="5">
    <source>
        <dbReference type="ARBA" id="ARBA00022833"/>
    </source>
</evidence>
<comment type="similarity">
    <text evidence="2 8">Belongs to the zinc-containing alcohol dehydrogenase family.</text>
</comment>
<dbReference type="FunFam" id="3.40.50.720:FF:000039">
    <property type="entry name" value="Alcohol dehydrogenase AdhP"/>
    <property type="match status" value="1"/>
</dbReference>
<dbReference type="AlphaFoldDB" id="A0A5C6UGV2"/>
<feature type="transmembrane region" description="Helical" evidence="10">
    <location>
        <begin position="200"/>
        <end position="219"/>
    </location>
</feature>
<evidence type="ECO:0000256" key="10">
    <source>
        <dbReference type="SAM" id="Phobius"/>
    </source>
</evidence>
<organism evidence="12 13">
    <name type="scientific">Sphingomonas ginsenosidivorax</name>
    <dbReference type="NCBI Taxonomy" id="862135"/>
    <lineage>
        <taxon>Bacteria</taxon>
        <taxon>Pseudomonadati</taxon>
        <taxon>Pseudomonadota</taxon>
        <taxon>Alphaproteobacteria</taxon>
        <taxon>Sphingomonadales</taxon>
        <taxon>Sphingomonadaceae</taxon>
        <taxon>Sphingomonas</taxon>
    </lineage>
</organism>
<gene>
    <name evidence="12" type="ORF">FSB78_14260</name>
</gene>
<sequence length="594" mass="61849">MHAGLAYRRRPVNRLATRVRVFAGVASWVAGFVDAVGFLALGGFFVSFMSGNTTRMGVGLADHGQDGLVAAGLIGCFVLGVVLGSTISRISGDRRRTWVLLVVAALLSASVALHAGGGRSVAFIAMALAMGAENAVFERDGETQIGLTYMTGTLVKLGQRLAGAAAGGERWAWLPYLAQWLSLATGAVCGALLYPWVGMAALAVPIMVVLALAIAALRLDHGRSAPALSSRGARDPATTPPPPVHRTKKETVMAKTMQAAVVTAFGQPLVLRDLAIPTPGPGQILVKTEACGVCHTDLHAARGDWPVKPNPPFIPGHEAIGIVVACGAGVTTVRDGDRVGVLWLYSACGHCEYCLSAWETVCAEAEFGGYTRNGGFADYLLADPEYVAHIPQGLTAHEAAPLICAGVTTYKGIKETQARPGEWVAISGCGGLGHLAIQYAKAMGLNVAGIDIDDGKLAHATRLGADLVINAKTQDPAAVLKAETGGGAHGVLITAPSLAAFKQGVAMTRKRGTCVLVGLPPGEFPVPLFDVVANCITVRGSFVGTRKDMAECLQFAADGKVKADIELQPLSAINTVFDRLEHGDVPSRVVLDFS</sequence>
<dbReference type="Pfam" id="PF06912">
    <property type="entry name" value="DUF1275"/>
    <property type="match status" value="1"/>
</dbReference>
<feature type="transmembrane region" description="Helical" evidence="10">
    <location>
        <begin position="68"/>
        <end position="86"/>
    </location>
</feature>
<dbReference type="InterPro" id="IPR036291">
    <property type="entry name" value="NAD(P)-bd_dom_sf"/>
</dbReference>
<evidence type="ECO:0000256" key="3">
    <source>
        <dbReference type="ARBA" id="ARBA00013190"/>
    </source>
</evidence>
<evidence type="ECO:0000259" key="11">
    <source>
        <dbReference type="SMART" id="SM00829"/>
    </source>
</evidence>